<evidence type="ECO:0000313" key="3">
    <source>
        <dbReference type="Proteomes" id="UP000093000"/>
    </source>
</evidence>
<dbReference type="AlphaFoldDB" id="A0A1C7N169"/>
<accession>A0A1C7N169</accession>
<reference evidence="2 3" key="1">
    <citation type="submission" date="2016-03" db="EMBL/GenBank/DDBJ databases">
        <title>Choanephora cucurbitarum.</title>
        <authorList>
            <person name="Min B."/>
            <person name="Park H."/>
            <person name="Park J.-H."/>
            <person name="Shin H.-D."/>
            <person name="Choi I.-G."/>
        </authorList>
    </citation>
    <scope>NUCLEOTIDE SEQUENCE [LARGE SCALE GENOMIC DNA]</scope>
    <source>
        <strain evidence="2 3">KUS-F28377</strain>
    </source>
</reference>
<sequence>MKKLIVSTELIKKALKNAEGIENTEVAYKIFSGLASPKPVTWNTVYKANASIMAITKYDPANFEVNWAVLHLVRRAYSNKYNYYTKLVKEGYKVIEESMSSLAKKAPSKKEAPEQDEINDTSFEGSEPSSSEDEEKTPVSLKRKSTKAFSKKATGGSKAKTTSK</sequence>
<dbReference type="InParanoid" id="A0A1C7N169"/>
<comment type="caution">
    <text evidence="2">The sequence shown here is derived from an EMBL/GenBank/DDBJ whole genome shotgun (WGS) entry which is preliminary data.</text>
</comment>
<feature type="compositionally biased region" description="Basic residues" evidence="1">
    <location>
        <begin position="141"/>
        <end position="150"/>
    </location>
</feature>
<evidence type="ECO:0000256" key="1">
    <source>
        <dbReference type="SAM" id="MobiDB-lite"/>
    </source>
</evidence>
<keyword evidence="3" id="KW-1185">Reference proteome</keyword>
<dbReference type="EMBL" id="LUGH01001432">
    <property type="protein sequence ID" value="OBZ81114.1"/>
    <property type="molecule type" value="Genomic_DNA"/>
</dbReference>
<feature type="compositionally biased region" description="Low complexity" evidence="1">
    <location>
        <begin position="151"/>
        <end position="164"/>
    </location>
</feature>
<dbReference type="Proteomes" id="UP000093000">
    <property type="component" value="Unassembled WGS sequence"/>
</dbReference>
<gene>
    <name evidence="2" type="ORF">A0J61_10837</name>
</gene>
<evidence type="ECO:0000313" key="2">
    <source>
        <dbReference type="EMBL" id="OBZ81114.1"/>
    </source>
</evidence>
<proteinExistence type="predicted"/>
<name>A0A1C7N169_9FUNG</name>
<protein>
    <submittedName>
        <fullName evidence="2">Uncharacterized protein</fullName>
    </submittedName>
</protein>
<feature type="region of interest" description="Disordered" evidence="1">
    <location>
        <begin position="103"/>
        <end position="164"/>
    </location>
</feature>
<organism evidence="2 3">
    <name type="scientific">Choanephora cucurbitarum</name>
    <dbReference type="NCBI Taxonomy" id="101091"/>
    <lineage>
        <taxon>Eukaryota</taxon>
        <taxon>Fungi</taxon>
        <taxon>Fungi incertae sedis</taxon>
        <taxon>Mucoromycota</taxon>
        <taxon>Mucoromycotina</taxon>
        <taxon>Mucoromycetes</taxon>
        <taxon>Mucorales</taxon>
        <taxon>Mucorineae</taxon>
        <taxon>Choanephoraceae</taxon>
        <taxon>Choanephoroideae</taxon>
        <taxon>Choanephora</taxon>
    </lineage>
</organism>